<dbReference type="AlphaFoldDB" id="E6PQL7"/>
<proteinExistence type="predicted"/>
<evidence type="ECO:0000256" key="2">
    <source>
        <dbReference type="SAM" id="Phobius"/>
    </source>
</evidence>
<reference evidence="3" key="1">
    <citation type="submission" date="2009-10" db="EMBL/GenBank/DDBJ databases">
        <title>Diversity of trophic interactions inside an arsenic-rich microbial ecosystem.</title>
        <authorList>
            <person name="Bertin P.N."/>
            <person name="Heinrich-Salmeron A."/>
            <person name="Pelletier E."/>
            <person name="Goulhen-Chollet F."/>
            <person name="Arsene-Ploetze F."/>
            <person name="Gallien S."/>
            <person name="Calteau A."/>
            <person name="Vallenet D."/>
            <person name="Casiot C."/>
            <person name="Chane-Woon-Ming B."/>
            <person name="Giloteaux L."/>
            <person name="Barakat M."/>
            <person name="Bonnefoy V."/>
            <person name="Bruneel O."/>
            <person name="Chandler M."/>
            <person name="Cleiss J."/>
            <person name="Duran R."/>
            <person name="Elbaz-Poulichet F."/>
            <person name="Fonknechten N."/>
            <person name="Lauga B."/>
            <person name="Mornico D."/>
            <person name="Ortet P."/>
            <person name="Schaeffer C."/>
            <person name="Siguier P."/>
            <person name="Alexander Thil Smith A."/>
            <person name="Van Dorsselaer A."/>
            <person name="Weissenbach J."/>
            <person name="Medigue C."/>
            <person name="Le Paslier D."/>
        </authorList>
    </citation>
    <scope>NUCLEOTIDE SEQUENCE</scope>
</reference>
<keyword evidence="2" id="KW-0812">Transmembrane</keyword>
<organism evidence="3">
    <name type="scientific">mine drainage metagenome</name>
    <dbReference type="NCBI Taxonomy" id="410659"/>
    <lineage>
        <taxon>unclassified sequences</taxon>
        <taxon>metagenomes</taxon>
        <taxon>ecological metagenomes</taxon>
    </lineage>
</organism>
<comment type="caution">
    <text evidence="3">The sequence shown here is derived from an EMBL/GenBank/DDBJ whole genome shotgun (WGS) entry which is preliminary data.</text>
</comment>
<gene>
    <name evidence="3" type="ORF">CARN2_2695</name>
</gene>
<evidence type="ECO:0000313" key="3">
    <source>
        <dbReference type="EMBL" id="CBH97222.1"/>
    </source>
</evidence>
<name>E6PQL7_9ZZZZ</name>
<sequence>MLQIRSRFSRVCGVSPFGWAICQCTSGRMVPRSCACTTSSRCCCRQKQDLHVRRLPQRGWRLQSQLSRGVRRAHAEWPKRGLHRAGPAGLPQRCAPQPDHESHRQFPDRQGNGRHRRLLRPAPGRERQVRNAQMNRMFAKLSLAVTALAFVGAAHAADIKKGEDLVNKGGVHRLPWRRSRQAHRSQLPHHCWPVRVLPVPRAAAIPSQAPDPPSS</sequence>
<keyword evidence="2" id="KW-1133">Transmembrane helix</keyword>
<feature type="region of interest" description="Disordered" evidence="1">
    <location>
        <begin position="77"/>
        <end position="125"/>
    </location>
</feature>
<keyword evidence="2" id="KW-0472">Membrane</keyword>
<protein>
    <submittedName>
        <fullName evidence="3">Uncharacterized protein</fullName>
    </submittedName>
</protein>
<evidence type="ECO:0000256" key="1">
    <source>
        <dbReference type="SAM" id="MobiDB-lite"/>
    </source>
</evidence>
<dbReference type="EMBL" id="CABM01000042">
    <property type="protein sequence ID" value="CBH97222.1"/>
    <property type="molecule type" value="Genomic_DNA"/>
</dbReference>
<accession>E6PQL7</accession>
<feature type="transmembrane region" description="Helical" evidence="2">
    <location>
        <begin position="137"/>
        <end position="157"/>
    </location>
</feature>
<feature type="compositionally biased region" description="Basic and acidic residues" evidence="1">
    <location>
        <begin position="98"/>
        <end position="107"/>
    </location>
</feature>